<comment type="caution">
    <text evidence="1">The sequence shown here is derived from an EMBL/GenBank/DDBJ whole genome shotgun (WGS) entry which is preliminary data.</text>
</comment>
<dbReference type="Proteomes" id="UP001367508">
    <property type="component" value="Unassembled WGS sequence"/>
</dbReference>
<dbReference type="AlphaFoldDB" id="A0AAN9N416"/>
<dbReference type="EMBL" id="JAYMYQ010000001">
    <property type="protein sequence ID" value="KAK7363568.1"/>
    <property type="molecule type" value="Genomic_DNA"/>
</dbReference>
<keyword evidence="2" id="KW-1185">Reference proteome</keyword>
<reference evidence="1 2" key="1">
    <citation type="submission" date="2024-01" db="EMBL/GenBank/DDBJ databases">
        <title>The genomes of 5 underutilized Papilionoideae crops provide insights into root nodulation and disease resistanc.</title>
        <authorList>
            <person name="Jiang F."/>
        </authorList>
    </citation>
    <scope>NUCLEOTIDE SEQUENCE [LARGE SCALE GENOMIC DNA]</scope>
    <source>
        <strain evidence="1">LVBAO_FW01</strain>
        <tissue evidence="1">Leaves</tissue>
    </source>
</reference>
<evidence type="ECO:0000313" key="1">
    <source>
        <dbReference type="EMBL" id="KAK7363568.1"/>
    </source>
</evidence>
<organism evidence="1 2">
    <name type="scientific">Canavalia gladiata</name>
    <name type="common">Sword bean</name>
    <name type="synonym">Dolichos gladiatus</name>
    <dbReference type="NCBI Taxonomy" id="3824"/>
    <lineage>
        <taxon>Eukaryota</taxon>
        <taxon>Viridiplantae</taxon>
        <taxon>Streptophyta</taxon>
        <taxon>Embryophyta</taxon>
        <taxon>Tracheophyta</taxon>
        <taxon>Spermatophyta</taxon>
        <taxon>Magnoliopsida</taxon>
        <taxon>eudicotyledons</taxon>
        <taxon>Gunneridae</taxon>
        <taxon>Pentapetalae</taxon>
        <taxon>rosids</taxon>
        <taxon>fabids</taxon>
        <taxon>Fabales</taxon>
        <taxon>Fabaceae</taxon>
        <taxon>Papilionoideae</taxon>
        <taxon>50 kb inversion clade</taxon>
        <taxon>NPAAA clade</taxon>
        <taxon>indigoferoid/millettioid clade</taxon>
        <taxon>Phaseoleae</taxon>
        <taxon>Canavalia</taxon>
    </lineage>
</organism>
<name>A0AAN9N416_CANGL</name>
<sequence length="67" mass="7814">MEAEWHVLTNMSMVHYIYGPHDMSYIRYSSIVNNVEYHRALASDMWRVSHLVKAEIIAVSSDALVFK</sequence>
<accession>A0AAN9N416</accession>
<gene>
    <name evidence="1" type="ORF">VNO77_05715</name>
</gene>
<protein>
    <submittedName>
        <fullName evidence="1">Uncharacterized protein</fullName>
    </submittedName>
</protein>
<proteinExistence type="predicted"/>
<evidence type="ECO:0000313" key="2">
    <source>
        <dbReference type="Proteomes" id="UP001367508"/>
    </source>
</evidence>